<dbReference type="Pfam" id="PF03692">
    <property type="entry name" value="CxxCxxCC"/>
    <property type="match status" value="1"/>
</dbReference>
<accession>A0ABQ6DY98</accession>
<proteinExistence type="inferred from homology"/>
<dbReference type="NCBIfam" id="NF003507">
    <property type="entry name" value="PRK05170.2-5"/>
    <property type="match status" value="1"/>
</dbReference>
<gene>
    <name evidence="2" type="ORF">GCM10007916_11440</name>
</gene>
<dbReference type="PIRSF" id="PIRSF006173">
    <property type="entry name" value="UCP006173"/>
    <property type="match status" value="1"/>
</dbReference>
<evidence type="ECO:0000256" key="1">
    <source>
        <dbReference type="HAMAP-Rule" id="MF_00676"/>
    </source>
</evidence>
<name>A0ABQ6DY98_9GAMM</name>
<dbReference type="NCBIfam" id="NF003501">
    <property type="entry name" value="PRK05170.1-5"/>
    <property type="match status" value="1"/>
</dbReference>
<dbReference type="HAMAP" id="MF_00676">
    <property type="entry name" value="UPF0260"/>
    <property type="match status" value="1"/>
</dbReference>
<comment type="similarity">
    <text evidence="1">Belongs to the UPF0260 family.</text>
</comment>
<comment type="caution">
    <text evidence="2">The sequence shown here is derived from an EMBL/GenBank/DDBJ whole genome shotgun (WGS) entry which is preliminary data.</text>
</comment>
<evidence type="ECO:0000313" key="2">
    <source>
        <dbReference type="EMBL" id="GLS90077.1"/>
    </source>
</evidence>
<dbReference type="Proteomes" id="UP001157353">
    <property type="component" value="Unassembled WGS sequence"/>
</dbReference>
<reference evidence="3" key="1">
    <citation type="journal article" date="2019" name="Int. J. Syst. Evol. Microbiol.">
        <title>The Global Catalogue of Microorganisms (GCM) 10K type strain sequencing project: providing services to taxonomists for standard genome sequencing and annotation.</title>
        <authorList>
            <consortium name="The Broad Institute Genomics Platform"/>
            <consortium name="The Broad Institute Genome Sequencing Center for Infectious Disease"/>
            <person name="Wu L."/>
            <person name="Ma J."/>
        </authorList>
    </citation>
    <scope>NUCLEOTIDE SEQUENCE [LARGE SCALE GENOMIC DNA]</scope>
    <source>
        <strain evidence="3">NBRC 103166</strain>
    </source>
</reference>
<organism evidence="2 3">
    <name type="scientific">Psychromonas marina</name>
    <dbReference type="NCBI Taxonomy" id="88364"/>
    <lineage>
        <taxon>Bacteria</taxon>
        <taxon>Pseudomonadati</taxon>
        <taxon>Pseudomonadota</taxon>
        <taxon>Gammaproteobacteria</taxon>
        <taxon>Alteromonadales</taxon>
        <taxon>Psychromonadaceae</taxon>
        <taxon>Psychromonas</taxon>
    </lineage>
</organism>
<sequence length="146" mass="16808">MSNFWEEKTLSQMSQSEWESLCDGCGKCCLNKIIDDDTEELHFTNVACHLLHTKTCQCRKYEQRFKIVKDCVKVSLDDIDQFHWLPGNCAYRLLVESKPLPEWHPLITGSKSAMHKGGFSIRGKIISETAIDPENLEDYIAIWPAE</sequence>
<dbReference type="InterPro" id="IPR008228">
    <property type="entry name" value="UCP006173"/>
</dbReference>
<evidence type="ECO:0000313" key="3">
    <source>
        <dbReference type="Proteomes" id="UP001157353"/>
    </source>
</evidence>
<dbReference type="PANTHER" id="PTHR37421">
    <property type="entry name" value="UPF0260 PROTEIN YCGN"/>
    <property type="match status" value="1"/>
</dbReference>
<dbReference type="InterPro" id="IPR005358">
    <property type="entry name" value="Puta_zinc/iron-chelating_dom"/>
</dbReference>
<dbReference type="RefSeq" id="WP_284203200.1">
    <property type="nucleotide sequence ID" value="NZ_BSPQ01000002.1"/>
</dbReference>
<dbReference type="NCBIfam" id="NF003505">
    <property type="entry name" value="PRK05170.2-3"/>
    <property type="match status" value="1"/>
</dbReference>
<dbReference type="EMBL" id="BSPQ01000002">
    <property type="protein sequence ID" value="GLS90077.1"/>
    <property type="molecule type" value="Genomic_DNA"/>
</dbReference>
<protein>
    <recommendedName>
        <fullName evidence="1">UPF0260 protein GCM10007916_11440</fullName>
    </recommendedName>
</protein>
<keyword evidence="3" id="KW-1185">Reference proteome</keyword>
<dbReference type="PANTHER" id="PTHR37421:SF1">
    <property type="entry name" value="UPF0260 PROTEIN YCGN"/>
    <property type="match status" value="1"/>
</dbReference>
<dbReference type="NCBIfam" id="NF003500">
    <property type="entry name" value="PRK05170.1-4"/>
    <property type="match status" value="1"/>
</dbReference>